<proteinExistence type="predicted"/>
<dbReference type="AlphaFoldDB" id="A0A0E0ILC8"/>
<feature type="region of interest" description="Disordered" evidence="1">
    <location>
        <begin position="45"/>
        <end position="81"/>
    </location>
</feature>
<organism evidence="2">
    <name type="scientific">Oryza nivara</name>
    <name type="common">Indian wild rice</name>
    <name type="synonym">Oryza sativa f. spontanea</name>
    <dbReference type="NCBI Taxonomy" id="4536"/>
    <lineage>
        <taxon>Eukaryota</taxon>
        <taxon>Viridiplantae</taxon>
        <taxon>Streptophyta</taxon>
        <taxon>Embryophyta</taxon>
        <taxon>Tracheophyta</taxon>
        <taxon>Spermatophyta</taxon>
        <taxon>Magnoliopsida</taxon>
        <taxon>Liliopsida</taxon>
        <taxon>Poales</taxon>
        <taxon>Poaceae</taxon>
        <taxon>BOP clade</taxon>
        <taxon>Oryzoideae</taxon>
        <taxon>Oryzeae</taxon>
        <taxon>Oryzinae</taxon>
        <taxon>Oryza</taxon>
    </lineage>
</organism>
<keyword evidence="3" id="KW-1185">Reference proteome</keyword>
<name>A0A0E0ILC8_ORYNI</name>
<reference evidence="2" key="2">
    <citation type="submission" date="2018-04" db="EMBL/GenBank/DDBJ databases">
        <title>OnivRS2 (Oryza nivara Reference Sequence Version 2).</title>
        <authorList>
            <person name="Zhang J."/>
            <person name="Kudrna D."/>
            <person name="Lee S."/>
            <person name="Talag J."/>
            <person name="Rajasekar S."/>
            <person name="Welchert J."/>
            <person name="Hsing Y.-I."/>
            <person name="Wing R.A."/>
        </authorList>
    </citation>
    <scope>NUCLEOTIDE SEQUENCE [LARGE SCALE GENOMIC DNA]</scope>
    <source>
        <strain evidence="2">SL10</strain>
    </source>
</reference>
<evidence type="ECO:0000256" key="1">
    <source>
        <dbReference type="SAM" id="MobiDB-lite"/>
    </source>
</evidence>
<evidence type="ECO:0000313" key="3">
    <source>
        <dbReference type="Proteomes" id="UP000006591"/>
    </source>
</evidence>
<protein>
    <submittedName>
        <fullName evidence="2">Uncharacterized protein</fullName>
    </submittedName>
</protein>
<feature type="compositionally biased region" description="Pro residues" evidence="1">
    <location>
        <begin position="46"/>
        <end position="69"/>
    </location>
</feature>
<reference evidence="2" key="1">
    <citation type="submission" date="2015-04" db="UniProtKB">
        <authorList>
            <consortium name="EnsemblPlants"/>
        </authorList>
    </citation>
    <scope>IDENTIFICATION</scope>
    <source>
        <strain evidence="2">SL10</strain>
    </source>
</reference>
<sequence>MTARSRMVSPCWTTCVSAQTTAAVEMSLAAARTAYGLCVAGLLPNRPAPASPPPPRRLSPAVGPSPLPSRPGDLTTRRLAW</sequence>
<evidence type="ECO:0000313" key="2">
    <source>
        <dbReference type="EnsemblPlants" id="ONIVA09G14710.1"/>
    </source>
</evidence>
<dbReference type="Gramene" id="ONIVA09G14710.1">
    <property type="protein sequence ID" value="ONIVA09G14710.1"/>
    <property type="gene ID" value="ONIVA09G14710"/>
</dbReference>
<dbReference type="HOGENOM" id="CLU_2577958_0_0_1"/>
<accession>A0A0E0ILC8</accession>
<dbReference type="EnsemblPlants" id="ONIVA09G14710.1">
    <property type="protein sequence ID" value="ONIVA09G14710.1"/>
    <property type="gene ID" value="ONIVA09G14710"/>
</dbReference>
<dbReference type="Proteomes" id="UP000006591">
    <property type="component" value="Chromosome 9"/>
</dbReference>